<evidence type="ECO:0000256" key="9">
    <source>
        <dbReference type="RuleBase" id="RU000417"/>
    </source>
</evidence>
<dbReference type="InterPro" id="IPR029063">
    <property type="entry name" value="SAM-dependent_MTases_sf"/>
</dbReference>
<name>A0A1B5L944_USTVR</name>
<evidence type="ECO:0000256" key="5">
    <source>
        <dbReference type="ARBA" id="ARBA00023125"/>
    </source>
</evidence>
<dbReference type="OrthoDB" id="5376140at2759"/>
<dbReference type="Pfam" id="PF00145">
    <property type="entry name" value="DNA_methylase"/>
    <property type="match status" value="1"/>
</dbReference>
<dbReference type="InterPro" id="IPR057215">
    <property type="entry name" value="DUF7893"/>
</dbReference>
<dbReference type="GO" id="GO:0005634">
    <property type="term" value="C:nucleus"/>
    <property type="evidence" value="ECO:0007669"/>
    <property type="project" value="UniProtKB-SubCell"/>
</dbReference>
<dbReference type="GeneID" id="66065920"/>
<dbReference type="EMBL" id="BBTG02000003">
    <property type="protein sequence ID" value="GAO19204.1"/>
    <property type="molecule type" value="Genomic_DNA"/>
</dbReference>
<accession>A0A1B5L944</accession>
<dbReference type="InterPro" id="IPR043151">
    <property type="entry name" value="BAH_sf"/>
</dbReference>
<dbReference type="EC" id="2.1.1.37" evidence="9"/>
<dbReference type="SUPFAM" id="SSF53335">
    <property type="entry name" value="S-adenosyl-L-methionine-dependent methyltransferases"/>
    <property type="match status" value="1"/>
</dbReference>
<comment type="similarity">
    <text evidence="7 8">Belongs to the class I-like SAM-binding methyltransferase superfamily. C5-methyltransferase family.</text>
</comment>
<evidence type="ECO:0000256" key="8">
    <source>
        <dbReference type="RuleBase" id="RU000416"/>
    </source>
</evidence>
<feature type="domain" description="BAH" evidence="11">
    <location>
        <begin position="525"/>
        <end position="645"/>
    </location>
</feature>
<keyword evidence="4 7" id="KW-0949">S-adenosyl-L-methionine</keyword>
<dbReference type="EMBL" id="CP072756">
    <property type="protein sequence ID" value="QUC20901.1"/>
    <property type="molecule type" value="Genomic_DNA"/>
</dbReference>
<dbReference type="GO" id="GO:0003886">
    <property type="term" value="F:DNA (cytosine-5-)-methyltransferase activity"/>
    <property type="evidence" value="ECO:0007669"/>
    <property type="project" value="UniProtKB-EC"/>
</dbReference>
<evidence type="ECO:0000256" key="6">
    <source>
        <dbReference type="ARBA" id="ARBA00023242"/>
    </source>
</evidence>
<feature type="compositionally biased region" description="Basic and acidic residues" evidence="10">
    <location>
        <begin position="1"/>
        <end position="15"/>
    </location>
</feature>
<dbReference type="RefSeq" id="XP_042998574.1">
    <property type="nucleotide sequence ID" value="XM_043142640.1"/>
</dbReference>
<evidence type="ECO:0000259" key="11">
    <source>
        <dbReference type="PROSITE" id="PS51038"/>
    </source>
</evidence>
<keyword evidence="14" id="KW-1185">Reference proteome</keyword>
<evidence type="ECO:0000256" key="7">
    <source>
        <dbReference type="PROSITE-ProRule" id="PRU01016"/>
    </source>
</evidence>
<dbReference type="PANTHER" id="PTHR10629:SF54">
    <property type="entry name" value="DNA METHYLTRANSFERASE DIM-2"/>
    <property type="match status" value="1"/>
</dbReference>
<evidence type="ECO:0000313" key="12">
    <source>
        <dbReference type="EMBL" id="GAO19204.1"/>
    </source>
</evidence>
<reference evidence="13" key="3">
    <citation type="submission" date="2020-03" db="EMBL/GenBank/DDBJ databases">
        <title>A mixture of massive structural variations and highly conserved coding sequences in Ustilaginoidea virens genome.</title>
        <authorList>
            <person name="Zhang K."/>
            <person name="Zhao Z."/>
            <person name="Zhang Z."/>
            <person name="Li Y."/>
            <person name="Hsiang T."/>
            <person name="Sun W."/>
        </authorList>
    </citation>
    <scope>NUCLEOTIDE SEQUENCE</scope>
    <source>
        <strain evidence="13">UV-8b</strain>
    </source>
</reference>
<evidence type="ECO:0000313" key="13">
    <source>
        <dbReference type="EMBL" id="QUC20901.1"/>
    </source>
</evidence>
<dbReference type="PROSITE" id="PS51679">
    <property type="entry name" value="SAM_MT_C5"/>
    <property type="match status" value="1"/>
</dbReference>
<dbReference type="InterPro" id="IPR001525">
    <property type="entry name" value="C5_MeTfrase"/>
</dbReference>
<dbReference type="GO" id="GO:0003682">
    <property type="term" value="F:chromatin binding"/>
    <property type="evidence" value="ECO:0007669"/>
    <property type="project" value="InterPro"/>
</dbReference>
<comment type="catalytic activity">
    <reaction evidence="9">
        <text>a 2'-deoxycytidine in DNA + S-adenosyl-L-methionine = a 5-methyl-2'-deoxycytidine in DNA + S-adenosyl-L-homocysteine + H(+)</text>
        <dbReference type="Rhea" id="RHEA:13681"/>
        <dbReference type="Rhea" id="RHEA-COMP:11369"/>
        <dbReference type="Rhea" id="RHEA-COMP:11370"/>
        <dbReference type="ChEBI" id="CHEBI:15378"/>
        <dbReference type="ChEBI" id="CHEBI:57856"/>
        <dbReference type="ChEBI" id="CHEBI:59789"/>
        <dbReference type="ChEBI" id="CHEBI:85452"/>
        <dbReference type="ChEBI" id="CHEBI:85454"/>
        <dbReference type="EC" id="2.1.1.37"/>
    </reaction>
</comment>
<dbReference type="GO" id="GO:0044027">
    <property type="term" value="P:negative regulation of gene expression via chromosomal CpG island methylation"/>
    <property type="evidence" value="ECO:0007669"/>
    <property type="project" value="TreeGrafter"/>
</dbReference>
<dbReference type="PANTHER" id="PTHR10629">
    <property type="entry name" value="CYTOSINE-SPECIFIC METHYLTRANSFERASE"/>
    <property type="match status" value="1"/>
</dbReference>
<dbReference type="GO" id="GO:0003677">
    <property type="term" value="F:DNA binding"/>
    <property type="evidence" value="ECO:0007669"/>
    <property type="project" value="UniProtKB-KW"/>
</dbReference>
<organism evidence="12 15">
    <name type="scientific">Ustilaginoidea virens</name>
    <name type="common">Rice false smut fungus</name>
    <name type="synonym">Villosiclava virens</name>
    <dbReference type="NCBI Taxonomy" id="1159556"/>
    <lineage>
        <taxon>Eukaryota</taxon>
        <taxon>Fungi</taxon>
        <taxon>Dikarya</taxon>
        <taxon>Ascomycota</taxon>
        <taxon>Pezizomycotina</taxon>
        <taxon>Sordariomycetes</taxon>
        <taxon>Hypocreomycetidae</taxon>
        <taxon>Hypocreales</taxon>
        <taxon>Clavicipitaceae</taxon>
        <taxon>Ustilaginoidea</taxon>
    </lineage>
</organism>
<dbReference type="InterPro" id="IPR018117">
    <property type="entry name" value="C5_DNA_meth_AS"/>
</dbReference>
<dbReference type="Pfam" id="PF25423">
    <property type="entry name" value="DUF7893"/>
    <property type="match status" value="1"/>
</dbReference>
<dbReference type="PROSITE" id="PS51038">
    <property type="entry name" value="BAH"/>
    <property type="match status" value="2"/>
</dbReference>
<dbReference type="GO" id="GO:0032259">
    <property type="term" value="P:methylation"/>
    <property type="evidence" value="ECO:0007669"/>
    <property type="project" value="UniProtKB-KW"/>
</dbReference>
<reference evidence="15" key="2">
    <citation type="journal article" date="2016" name="Genome Announc.">
        <title>Genome sequence of Ustilaginoidea virens IPU010, a rice pathogenic fungus causing false smut.</title>
        <authorList>
            <person name="Kumagai T."/>
            <person name="Ishii T."/>
            <person name="Terai G."/>
            <person name="Umemura M."/>
            <person name="Machida M."/>
            <person name="Asai K."/>
        </authorList>
    </citation>
    <scope>NUCLEOTIDE SEQUENCE [LARGE SCALE GENOMIC DNA]</scope>
    <source>
        <strain evidence="15">IPU010</strain>
    </source>
</reference>
<dbReference type="KEGG" id="uvi:66065920"/>
<feature type="region of interest" description="Disordered" evidence="10">
    <location>
        <begin position="1100"/>
        <end position="1156"/>
    </location>
</feature>
<dbReference type="Gene3D" id="3.40.50.150">
    <property type="entry name" value="Vaccinia Virus protein VP39"/>
    <property type="match status" value="1"/>
</dbReference>
<gene>
    <name evidence="13" type="ORF">UV8b_05142</name>
    <name evidence="12" type="ORF">UVI_02007970</name>
</gene>
<feature type="domain" description="BAH" evidence="11">
    <location>
        <begin position="379"/>
        <end position="509"/>
    </location>
</feature>
<evidence type="ECO:0000256" key="4">
    <source>
        <dbReference type="ARBA" id="ARBA00022691"/>
    </source>
</evidence>
<keyword evidence="6" id="KW-0539">Nucleus</keyword>
<feature type="active site" evidence="7">
    <location>
        <position position="752"/>
    </location>
</feature>
<reference evidence="12" key="1">
    <citation type="journal article" date="2016" name="Genome Announc.">
        <title>Genome Sequence of Ustilaginoidea virens IPU010, a Rice Pathogenic Fungus Causing False Smut.</title>
        <authorList>
            <person name="Kumagai T."/>
            <person name="Ishii T."/>
            <person name="Terai G."/>
            <person name="Umemura M."/>
            <person name="Machida M."/>
            <person name="Asai K."/>
        </authorList>
    </citation>
    <scope>NUCLEOTIDE SEQUENCE [LARGE SCALE GENOMIC DNA]</scope>
    <source>
        <strain evidence="12">IPU010</strain>
    </source>
</reference>
<comment type="subcellular location">
    <subcellularLocation>
        <location evidence="1">Nucleus</location>
    </subcellularLocation>
</comment>
<dbReference type="Gene3D" id="3.90.120.10">
    <property type="entry name" value="DNA Methylase, subunit A, domain 2"/>
    <property type="match status" value="1"/>
</dbReference>
<dbReference type="AlphaFoldDB" id="A0A1B5L944"/>
<keyword evidence="2 7" id="KW-0489">Methyltransferase</keyword>
<protein>
    <recommendedName>
        <fullName evidence="9">Cytosine-specific methyltransferase</fullName>
        <ecNumber evidence="9">2.1.1.37</ecNumber>
    </recommendedName>
</protein>
<evidence type="ECO:0000313" key="15">
    <source>
        <dbReference type="Proteomes" id="UP000054053"/>
    </source>
</evidence>
<dbReference type="Proteomes" id="UP000027002">
    <property type="component" value="Chromosome 4"/>
</dbReference>
<keyword evidence="3 7" id="KW-0808">Transferase</keyword>
<evidence type="ECO:0000256" key="1">
    <source>
        <dbReference type="ARBA" id="ARBA00004123"/>
    </source>
</evidence>
<evidence type="ECO:0000256" key="10">
    <source>
        <dbReference type="SAM" id="MobiDB-lite"/>
    </source>
</evidence>
<dbReference type="PROSITE" id="PS00094">
    <property type="entry name" value="C5_MTASE_1"/>
    <property type="match status" value="1"/>
</dbReference>
<evidence type="ECO:0000256" key="3">
    <source>
        <dbReference type="ARBA" id="ARBA00022679"/>
    </source>
</evidence>
<dbReference type="Gene3D" id="2.30.30.490">
    <property type="match status" value="2"/>
</dbReference>
<dbReference type="Proteomes" id="UP000054053">
    <property type="component" value="Unassembled WGS sequence"/>
</dbReference>
<feature type="compositionally biased region" description="Polar residues" evidence="10">
    <location>
        <begin position="1128"/>
        <end position="1139"/>
    </location>
</feature>
<feature type="region of interest" description="Disordered" evidence="10">
    <location>
        <begin position="1"/>
        <end position="22"/>
    </location>
</feature>
<evidence type="ECO:0000313" key="14">
    <source>
        <dbReference type="Proteomes" id="UP000027002"/>
    </source>
</evidence>
<dbReference type="InterPro" id="IPR050390">
    <property type="entry name" value="C5-Methyltransferase"/>
</dbReference>
<sequence>MPNDVDFSHDHDDPVLSRTATPDLLDQATSELRTVIPELHLTYPRSYFQPFTPPAPLKGEAEALRLLRHAHAHAHARDLDSPASSPTAADGLEFVEMQLDDFSVYCDTRYYPCELRPLHQLDIKRELNQFYFDGILSCASTRVFVRRVPISTVPIGNYHCLDSPTVRDHVWLQSAMCKDTDTYYRLGCPAKEYRRFFDPFIWIADLAKHFVDFLFFMEARNAKVSISHFRHTFKKWLVLTHGTAPAFTQWLKKHPSNDFRTSIIANLAFLWKEYTGVLGHGRACFHSIWAEVWNMTLYPSRPCLAEAATVTTPYIFGLFSHLPFGSMLRECVFASKSSAVRDSVMLRNHLEPASVPHDAAAVVVAASCDATTVDAQEIRKIKVGDTISTKRDDVESGTVWEREVSRTFADIDRWFALVQKINQTVSGSLEFEVLWYYRSIDTICGLMKYPWENELFLSDHCSCTERYKIQQDQVLAIHTVEFGGDSSTKSEFFCRQVYISQDRKWISLQDGHLRCPHTSCRISKPEYQLGDTLLIQIKAGNPVSEPCELIGSYVTPSGKPLFQFRRLLRRRDVDSAAATAPCNELVYSNQAVQCYSSQIIGRCSVRFFKHGKKIPAPYSRDGMGSFFFITHQEVDDSGDVFKCAPMEEFPKRLRQGLDPKDSIPQLFGLDLFCGGGNFGRGLEEGGAVQMKWANDLDATAVHTYMANCKEKTLVDPFLGSIDELNGLAMDGKFTGSVPTIGTVDFIAGGSPCPGFSRLTNDKTTIKQRKNQSLVAAFASSVDIYRPKYGILENVPGIVQNRACRDEDVFSQLMCAIVGMGYQAQFLVLDASSFGASQRRTRVFLIFAAPGCRLPKKPQHTHSHPPHTQPLRLGRLPTGESLAEREFPRATPFTFVTAAQATKDLPKIYDGLPGACIPFPDHRVSIGISRINRSRIALIPTRPWGTNFAQARRDVLTPAEISTFHGESGSRGGAQDVFQKNTNAFGRLYPSRLLETIVTSMNLVDRKSGRWLHWDENRPISIMEARRAQGFLDDEVLLGSSAKQYKIVGNSVARQVAFALGVAVREAWAESGWGAEPFVRRAEEEDDAACAQALPLRGRAASKSWSAPPSISGSEVVRAKGLKRRRHTSAPSTVVDTTTEGRSKRMRRRHTAQEAGL</sequence>
<dbReference type="InterPro" id="IPR001025">
    <property type="entry name" value="BAH_dom"/>
</dbReference>
<evidence type="ECO:0000256" key="2">
    <source>
        <dbReference type="ARBA" id="ARBA00022603"/>
    </source>
</evidence>
<proteinExistence type="inferred from homology"/>
<feature type="compositionally biased region" description="Polar residues" evidence="10">
    <location>
        <begin position="1102"/>
        <end position="1112"/>
    </location>
</feature>
<dbReference type="PRINTS" id="PR00105">
    <property type="entry name" value="C5METTRFRASE"/>
</dbReference>
<dbReference type="NCBIfam" id="TIGR00675">
    <property type="entry name" value="dcm"/>
    <property type="match status" value="1"/>
</dbReference>
<keyword evidence="5" id="KW-0238">DNA-binding</keyword>